<organism evidence="2 3">
    <name type="scientific">Actinomycetospora atypica</name>
    <dbReference type="NCBI Taxonomy" id="1290095"/>
    <lineage>
        <taxon>Bacteria</taxon>
        <taxon>Bacillati</taxon>
        <taxon>Actinomycetota</taxon>
        <taxon>Actinomycetes</taxon>
        <taxon>Pseudonocardiales</taxon>
        <taxon>Pseudonocardiaceae</taxon>
        <taxon>Actinomycetospora</taxon>
    </lineage>
</organism>
<feature type="signal peptide" evidence="1">
    <location>
        <begin position="1"/>
        <end position="25"/>
    </location>
</feature>
<proteinExistence type="predicted"/>
<evidence type="ECO:0008006" key="4">
    <source>
        <dbReference type="Google" id="ProtNLM"/>
    </source>
</evidence>
<evidence type="ECO:0000256" key="1">
    <source>
        <dbReference type="SAM" id="SignalP"/>
    </source>
</evidence>
<accession>A0ABV9YXH6</accession>
<protein>
    <recommendedName>
        <fullName evidence="4">Lipoprotein</fullName>
    </recommendedName>
</protein>
<dbReference type="Proteomes" id="UP001595947">
    <property type="component" value="Unassembled WGS sequence"/>
</dbReference>
<dbReference type="PROSITE" id="PS51257">
    <property type="entry name" value="PROKAR_LIPOPROTEIN"/>
    <property type="match status" value="1"/>
</dbReference>
<keyword evidence="3" id="KW-1185">Reference proteome</keyword>
<comment type="caution">
    <text evidence="2">The sequence shown here is derived from an EMBL/GenBank/DDBJ whole genome shotgun (WGS) entry which is preliminary data.</text>
</comment>
<sequence length="149" mass="15428">MGSRRLLVAVAGAALTLTLAGCGGAGTDAAPTPPPVDPAVKPYCDTVVRVQTEQTSPQAGQGGVPAASEVARRQVGDLVASAPPELAGEWRTVQQLTDQALSSLAATRGDPNRIDRAELARLEQQSQPAVARIKDVTSARCHVEFRPPA</sequence>
<dbReference type="RefSeq" id="WP_378039372.1">
    <property type="nucleotide sequence ID" value="NZ_JBHSIV010000055.1"/>
</dbReference>
<evidence type="ECO:0000313" key="3">
    <source>
        <dbReference type="Proteomes" id="UP001595947"/>
    </source>
</evidence>
<reference evidence="3" key="1">
    <citation type="journal article" date="2019" name="Int. J. Syst. Evol. Microbiol.">
        <title>The Global Catalogue of Microorganisms (GCM) 10K type strain sequencing project: providing services to taxonomists for standard genome sequencing and annotation.</title>
        <authorList>
            <consortium name="The Broad Institute Genomics Platform"/>
            <consortium name="The Broad Institute Genome Sequencing Center for Infectious Disease"/>
            <person name="Wu L."/>
            <person name="Ma J."/>
        </authorList>
    </citation>
    <scope>NUCLEOTIDE SEQUENCE [LARGE SCALE GENOMIC DNA]</scope>
    <source>
        <strain evidence="3">CGMCC 4.7093</strain>
    </source>
</reference>
<gene>
    <name evidence="2" type="ORF">ACFPBZ_27855</name>
</gene>
<name>A0ABV9YXH6_9PSEU</name>
<feature type="chain" id="PRO_5047146450" description="Lipoprotein" evidence="1">
    <location>
        <begin position="26"/>
        <end position="149"/>
    </location>
</feature>
<keyword evidence="1" id="KW-0732">Signal</keyword>
<dbReference type="EMBL" id="JBHSIV010000055">
    <property type="protein sequence ID" value="MFC5066055.1"/>
    <property type="molecule type" value="Genomic_DNA"/>
</dbReference>
<evidence type="ECO:0000313" key="2">
    <source>
        <dbReference type="EMBL" id="MFC5066055.1"/>
    </source>
</evidence>